<dbReference type="EMBL" id="BAAAZP010000008">
    <property type="protein sequence ID" value="GAA3645358.1"/>
    <property type="molecule type" value="Genomic_DNA"/>
</dbReference>
<keyword evidence="2" id="KW-1185">Reference proteome</keyword>
<organism evidence="1 2">
    <name type="scientific">Nonomuraea antimicrobica</name>
    <dbReference type="NCBI Taxonomy" id="561173"/>
    <lineage>
        <taxon>Bacteria</taxon>
        <taxon>Bacillati</taxon>
        <taxon>Actinomycetota</taxon>
        <taxon>Actinomycetes</taxon>
        <taxon>Streptosporangiales</taxon>
        <taxon>Streptosporangiaceae</taxon>
        <taxon>Nonomuraea</taxon>
    </lineage>
</organism>
<reference evidence="2" key="1">
    <citation type="journal article" date="2019" name="Int. J. Syst. Evol. Microbiol.">
        <title>The Global Catalogue of Microorganisms (GCM) 10K type strain sequencing project: providing services to taxonomists for standard genome sequencing and annotation.</title>
        <authorList>
            <consortium name="The Broad Institute Genomics Platform"/>
            <consortium name="The Broad Institute Genome Sequencing Center for Infectious Disease"/>
            <person name="Wu L."/>
            <person name="Ma J."/>
        </authorList>
    </citation>
    <scope>NUCLEOTIDE SEQUENCE [LARGE SCALE GENOMIC DNA]</scope>
    <source>
        <strain evidence="2">JCM 16904</strain>
    </source>
</reference>
<comment type="caution">
    <text evidence="1">The sequence shown here is derived from an EMBL/GenBank/DDBJ whole genome shotgun (WGS) entry which is preliminary data.</text>
</comment>
<proteinExistence type="predicted"/>
<accession>A0ABP7B1M3</accession>
<sequence length="51" mass="5779">MNRCGVWDVLRSGRPDMRVLDGLAAPELDRLHLELVLIQALHEEAERLAAE</sequence>
<evidence type="ECO:0000313" key="2">
    <source>
        <dbReference type="Proteomes" id="UP001500902"/>
    </source>
</evidence>
<dbReference type="Proteomes" id="UP001500902">
    <property type="component" value="Unassembled WGS sequence"/>
</dbReference>
<name>A0ABP7B1M3_9ACTN</name>
<gene>
    <name evidence="1" type="ORF">GCM10022224_004960</name>
</gene>
<protein>
    <submittedName>
        <fullName evidence="1">Uncharacterized protein</fullName>
    </submittedName>
</protein>
<evidence type="ECO:0000313" key="1">
    <source>
        <dbReference type="EMBL" id="GAA3645358.1"/>
    </source>
</evidence>